<dbReference type="AlphaFoldDB" id="A0AAV7IXY9"/>
<accession>A0AAV7IXY9</accession>
<dbReference type="Proteomes" id="UP000826195">
    <property type="component" value="Unassembled WGS sequence"/>
</dbReference>
<keyword evidence="2" id="KW-1185">Reference proteome</keyword>
<reference evidence="1 2" key="1">
    <citation type="journal article" date="2021" name="J. Hered.">
        <title>A chromosome-level genome assembly of the parasitoid wasp, Cotesia glomerata (Hymenoptera: Braconidae).</title>
        <authorList>
            <person name="Pinto B.J."/>
            <person name="Weis J.J."/>
            <person name="Gamble T."/>
            <person name="Ode P.J."/>
            <person name="Paul R."/>
            <person name="Zaspel J.M."/>
        </authorList>
    </citation>
    <scope>NUCLEOTIDE SEQUENCE [LARGE SCALE GENOMIC DNA]</scope>
    <source>
        <strain evidence="1">CgM1</strain>
    </source>
</reference>
<protein>
    <submittedName>
        <fullName evidence="1">Uncharacterized protein</fullName>
    </submittedName>
</protein>
<proteinExistence type="predicted"/>
<gene>
    <name evidence="1" type="ORF">KQX54_018886</name>
</gene>
<dbReference type="EMBL" id="JAHXZJ010000374">
    <property type="protein sequence ID" value="KAH0561702.1"/>
    <property type="molecule type" value="Genomic_DNA"/>
</dbReference>
<evidence type="ECO:0000313" key="2">
    <source>
        <dbReference type="Proteomes" id="UP000826195"/>
    </source>
</evidence>
<sequence length="100" mass="11169">MLFTPVFTSQILTHPHPTDTYTTQTQTKHTHSQLQTMKNTSRFKHAQRAFSYSFSISLKLESAWHPPPLVVFFPSLSHRSAVASLSASARTNPSPATNSI</sequence>
<comment type="caution">
    <text evidence="1">The sequence shown here is derived from an EMBL/GenBank/DDBJ whole genome shotgun (WGS) entry which is preliminary data.</text>
</comment>
<evidence type="ECO:0000313" key="1">
    <source>
        <dbReference type="EMBL" id="KAH0561702.1"/>
    </source>
</evidence>
<organism evidence="1 2">
    <name type="scientific">Cotesia glomerata</name>
    <name type="common">Lepidopteran parasitic wasp</name>
    <name type="synonym">Apanteles glomeratus</name>
    <dbReference type="NCBI Taxonomy" id="32391"/>
    <lineage>
        <taxon>Eukaryota</taxon>
        <taxon>Metazoa</taxon>
        <taxon>Ecdysozoa</taxon>
        <taxon>Arthropoda</taxon>
        <taxon>Hexapoda</taxon>
        <taxon>Insecta</taxon>
        <taxon>Pterygota</taxon>
        <taxon>Neoptera</taxon>
        <taxon>Endopterygota</taxon>
        <taxon>Hymenoptera</taxon>
        <taxon>Apocrita</taxon>
        <taxon>Ichneumonoidea</taxon>
        <taxon>Braconidae</taxon>
        <taxon>Microgastrinae</taxon>
        <taxon>Cotesia</taxon>
    </lineage>
</organism>
<name>A0AAV7IXY9_COTGL</name>